<proteinExistence type="predicted"/>
<evidence type="ECO:0000313" key="2">
    <source>
        <dbReference type="Proteomes" id="UP000032142"/>
    </source>
</evidence>
<sequence>MPCALAVVETDLGHTADRTRPCV</sequence>
<reference evidence="2" key="1">
    <citation type="submission" date="2014-09" db="EMBL/GenBank/DDBJ databases">
        <authorList>
            <person name="Mudge J."/>
            <person name="Ramaraj T."/>
            <person name="Lindquist I.E."/>
            <person name="Bharti A.K."/>
            <person name="Sundararajan A."/>
            <person name="Cameron C.T."/>
            <person name="Woodward J.E."/>
            <person name="May G.D."/>
            <person name="Brubaker C."/>
            <person name="Broadhvest J."/>
            <person name="Wilkins T.A."/>
        </authorList>
    </citation>
    <scope>NUCLEOTIDE SEQUENCE</scope>
    <source>
        <strain evidence="2">cv. AKA8401</strain>
    </source>
</reference>
<name>A0A0B0MV92_GOSAR</name>
<comment type="caution">
    <text evidence="1">The sequence shown here is derived from an EMBL/GenBank/DDBJ whole genome shotgun (WGS) entry which is preliminary data.</text>
</comment>
<dbReference type="AlphaFoldDB" id="A0A0B0MV92"/>
<evidence type="ECO:0000313" key="1">
    <source>
        <dbReference type="EMBL" id="KHG03414.1"/>
    </source>
</evidence>
<gene>
    <name evidence="1" type="ORF">F383_27561</name>
</gene>
<dbReference type="Proteomes" id="UP000032142">
    <property type="component" value="Unassembled WGS sequence"/>
</dbReference>
<organism evidence="1 2">
    <name type="scientific">Gossypium arboreum</name>
    <name type="common">Tree cotton</name>
    <name type="synonym">Gossypium nanking</name>
    <dbReference type="NCBI Taxonomy" id="29729"/>
    <lineage>
        <taxon>Eukaryota</taxon>
        <taxon>Viridiplantae</taxon>
        <taxon>Streptophyta</taxon>
        <taxon>Embryophyta</taxon>
        <taxon>Tracheophyta</taxon>
        <taxon>Spermatophyta</taxon>
        <taxon>Magnoliopsida</taxon>
        <taxon>eudicotyledons</taxon>
        <taxon>Gunneridae</taxon>
        <taxon>Pentapetalae</taxon>
        <taxon>rosids</taxon>
        <taxon>malvids</taxon>
        <taxon>Malvales</taxon>
        <taxon>Malvaceae</taxon>
        <taxon>Malvoideae</taxon>
        <taxon>Gossypium</taxon>
    </lineage>
</organism>
<protein>
    <submittedName>
        <fullName evidence="1">Uncharacterized protein</fullName>
    </submittedName>
</protein>
<keyword evidence="2" id="KW-1185">Reference proteome</keyword>
<accession>A0A0B0MV92</accession>
<dbReference type="EMBL" id="JRRC01353555">
    <property type="protein sequence ID" value="KHG03414.1"/>
    <property type="molecule type" value="Genomic_DNA"/>
</dbReference>